<feature type="transmembrane region" description="Helical" evidence="1">
    <location>
        <begin position="74"/>
        <end position="91"/>
    </location>
</feature>
<feature type="transmembrane region" description="Helical" evidence="1">
    <location>
        <begin position="133"/>
        <end position="158"/>
    </location>
</feature>
<feature type="transmembrane region" description="Helical" evidence="1">
    <location>
        <begin position="21"/>
        <end position="44"/>
    </location>
</feature>
<gene>
    <name evidence="2" type="ORF">MAR_034405</name>
</gene>
<organism evidence="2 3">
    <name type="scientific">Mya arenaria</name>
    <name type="common">Soft-shell clam</name>
    <dbReference type="NCBI Taxonomy" id="6604"/>
    <lineage>
        <taxon>Eukaryota</taxon>
        <taxon>Metazoa</taxon>
        <taxon>Spiralia</taxon>
        <taxon>Lophotrochozoa</taxon>
        <taxon>Mollusca</taxon>
        <taxon>Bivalvia</taxon>
        <taxon>Autobranchia</taxon>
        <taxon>Heteroconchia</taxon>
        <taxon>Euheterodonta</taxon>
        <taxon>Imparidentia</taxon>
        <taxon>Neoheterodontei</taxon>
        <taxon>Myida</taxon>
        <taxon>Myoidea</taxon>
        <taxon>Myidae</taxon>
        <taxon>Mya</taxon>
    </lineage>
</organism>
<dbReference type="Proteomes" id="UP001164746">
    <property type="component" value="Chromosome 17"/>
</dbReference>
<reference evidence="2" key="1">
    <citation type="submission" date="2022-11" db="EMBL/GenBank/DDBJ databases">
        <title>Centuries of genome instability and evolution in soft-shell clam transmissible cancer (bioRxiv).</title>
        <authorList>
            <person name="Hart S.F.M."/>
            <person name="Yonemitsu M.A."/>
            <person name="Giersch R.M."/>
            <person name="Beal B.F."/>
            <person name="Arriagada G."/>
            <person name="Davis B.W."/>
            <person name="Ostrander E.A."/>
            <person name="Goff S.P."/>
            <person name="Metzger M.J."/>
        </authorList>
    </citation>
    <scope>NUCLEOTIDE SEQUENCE</scope>
    <source>
        <strain evidence="2">MELC-2E11</strain>
        <tissue evidence="2">Siphon/mantle</tissue>
    </source>
</reference>
<name>A0ABY7GBV0_MYAAR</name>
<keyword evidence="1" id="KW-0812">Transmembrane</keyword>
<keyword evidence="3" id="KW-1185">Reference proteome</keyword>
<protein>
    <submittedName>
        <fullName evidence="2">Uncharacterized protein</fullName>
    </submittedName>
</protein>
<keyword evidence="1" id="KW-1133">Transmembrane helix</keyword>
<evidence type="ECO:0000256" key="1">
    <source>
        <dbReference type="SAM" id="Phobius"/>
    </source>
</evidence>
<evidence type="ECO:0000313" key="2">
    <source>
        <dbReference type="EMBL" id="WAR31863.1"/>
    </source>
</evidence>
<proteinExistence type="predicted"/>
<evidence type="ECO:0000313" key="3">
    <source>
        <dbReference type="Proteomes" id="UP001164746"/>
    </source>
</evidence>
<sequence length="277" mass="30990">MLSQVAGSAQSTRSAERTKRCIRITAWATRILAFLSIVFCIVAFVTTGGLQFGICMIITAILVIGHCSVYVWMFISNMFYIILFGNSWYFWSTSREIYVDYRDEYYYDEYSSQYRSNYSDSYPNHNIALLDTLFAFTLIITFFLSMLNLYSFCLVYIYGCCFMKEVDMYHSEQGVETAVVMNQQITTVGGGLPVNGLMFTNAAVGGQQPFTSPGSQYPQYQPNTSGPYCMYSPPQQAIGVTSDSVGVTFTSTMATTSGKPVSPPPYAEANLNVKQLL</sequence>
<dbReference type="EMBL" id="CP111028">
    <property type="protein sequence ID" value="WAR31863.1"/>
    <property type="molecule type" value="Genomic_DNA"/>
</dbReference>
<accession>A0ABY7GBV0</accession>
<keyword evidence="1" id="KW-0472">Membrane</keyword>